<comment type="caution">
    <text evidence="1">The sequence shown here is derived from an EMBL/GenBank/DDBJ whole genome shotgun (WGS) entry which is preliminary data.</text>
</comment>
<keyword evidence="2" id="KW-1185">Reference proteome</keyword>
<dbReference type="Proteomes" id="UP000688137">
    <property type="component" value="Unassembled WGS sequence"/>
</dbReference>
<accession>A0A8S1PNI0</accession>
<dbReference type="AlphaFoldDB" id="A0A8S1PNI0"/>
<evidence type="ECO:0000313" key="2">
    <source>
        <dbReference type="Proteomes" id="UP000688137"/>
    </source>
</evidence>
<evidence type="ECO:0000313" key="1">
    <source>
        <dbReference type="EMBL" id="CAD8105020.1"/>
    </source>
</evidence>
<gene>
    <name evidence="1" type="ORF">PPRIM_AZ9-3.1.T1260010</name>
</gene>
<proteinExistence type="predicted"/>
<name>A0A8S1PNI0_PARPR</name>
<reference evidence="1" key="1">
    <citation type="submission" date="2021-01" db="EMBL/GenBank/DDBJ databases">
        <authorList>
            <consortium name="Genoscope - CEA"/>
            <person name="William W."/>
        </authorList>
    </citation>
    <scope>NUCLEOTIDE SEQUENCE</scope>
</reference>
<organism evidence="1 2">
    <name type="scientific">Paramecium primaurelia</name>
    <dbReference type="NCBI Taxonomy" id="5886"/>
    <lineage>
        <taxon>Eukaryota</taxon>
        <taxon>Sar</taxon>
        <taxon>Alveolata</taxon>
        <taxon>Ciliophora</taxon>
        <taxon>Intramacronucleata</taxon>
        <taxon>Oligohymenophorea</taxon>
        <taxon>Peniculida</taxon>
        <taxon>Parameciidae</taxon>
        <taxon>Paramecium</taxon>
    </lineage>
</organism>
<protein>
    <submittedName>
        <fullName evidence="1">Uncharacterized protein</fullName>
    </submittedName>
</protein>
<sequence>MEIIYSQYITLMNQHYQQEESLIDLNNLLKDDRARLVGIWFKYTPQCIIQQVGLVAIIYSKCFHYQSVTETLSKCLEQICDDYLDPESKTILKFVAFHVQDGKQQSFIQIILLSLKKYIRIHIIKDNSNLLRIKQTLYSLKKIKQNKYWRQSNFMFKYVDIQLYKIQIYCKQIIVDLANFLNLYYFRCLKMPYQIPNFEQSFLITLYLILLTQDQTQQESQIIRLQ</sequence>
<dbReference type="EMBL" id="CAJJDM010000129">
    <property type="protein sequence ID" value="CAD8105020.1"/>
    <property type="molecule type" value="Genomic_DNA"/>
</dbReference>